<keyword evidence="4 6" id="KW-1133">Transmembrane helix</keyword>
<feature type="domain" description="EamA" evidence="7">
    <location>
        <begin position="148"/>
        <end position="281"/>
    </location>
</feature>
<feature type="transmembrane region" description="Helical" evidence="6">
    <location>
        <begin position="265"/>
        <end position="284"/>
    </location>
</feature>
<dbReference type="RefSeq" id="WP_050674132.1">
    <property type="nucleotide sequence ID" value="NZ_CVRL01000041.1"/>
</dbReference>
<accession>A0A0H5D5F6</accession>
<sequence>MDLRALAMGLAFALMWSSAFTSARIIVADASPLYSLAFRFLISGLIGVAVARHLGQSWRLTRGQMKATIVFGICQNALYLGLNFVAMESIEASLAAIIASTMPMLVAIALWAVYGERLPRLGVAGLIAGVIGVALIMGTRISAGVDLFGVMLCGIGVLALTLATLALRGATSGGNYMMVVGLQMLIGSAVLFVVAPMVETFRLEPSWPLALAFVYTTLVPGLTATFIWVLLLNRIGAVRAATFHFLNPVFGVAVASVLLGERLGVLDLVGVAIVTFGILAVQLARQKAQADAATTATRTLPEAPGRARP</sequence>
<dbReference type="EMBL" id="CVRL01000041">
    <property type="protein sequence ID" value="CRL12442.1"/>
    <property type="molecule type" value="Genomic_DNA"/>
</dbReference>
<evidence type="ECO:0000256" key="3">
    <source>
        <dbReference type="ARBA" id="ARBA00022692"/>
    </source>
</evidence>
<feature type="transmembrane region" description="Helical" evidence="6">
    <location>
        <begin position="147"/>
        <end position="167"/>
    </location>
</feature>
<keyword evidence="3 6" id="KW-0812">Transmembrane</keyword>
<evidence type="ECO:0000256" key="5">
    <source>
        <dbReference type="ARBA" id="ARBA00023136"/>
    </source>
</evidence>
<comment type="similarity">
    <text evidence="2">Belongs to the EamA transporter family.</text>
</comment>
<comment type="subcellular location">
    <subcellularLocation>
        <location evidence="1">Membrane</location>
        <topology evidence="1">Multi-pass membrane protein</topology>
    </subcellularLocation>
</comment>
<feature type="transmembrane region" description="Helical" evidence="6">
    <location>
        <begin position="179"/>
        <end position="198"/>
    </location>
</feature>
<evidence type="ECO:0000256" key="2">
    <source>
        <dbReference type="ARBA" id="ARBA00007362"/>
    </source>
</evidence>
<dbReference type="InterPro" id="IPR037185">
    <property type="entry name" value="EmrE-like"/>
</dbReference>
<evidence type="ECO:0000256" key="6">
    <source>
        <dbReference type="SAM" id="Phobius"/>
    </source>
</evidence>
<feature type="transmembrane region" description="Helical" evidence="6">
    <location>
        <begin position="67"/>
        <end position="86"/>
    </location>
</feature>
<name>A0A0H5D5F6_9RHOB</name>
<dbReference type="Pfam" id="PF00892">
    <property type="entry name" value="EamA"/>
    <property type="match status" value="2"/>
</dbReference>
<protein>
    <submittedName>
        <fullName evidence="8">Putative DMT superfamily transporter inner membrane protein</fullName>
    </submittedName>
</protein>
<dbReference type="GO" id="GO:0016020">
    <property type="term" value="C:membrane"/>
    <property type="evidence" value="ECO:0007669"/>
    <property type="project" value="UniProtKB-SubCell"/>
</dbReference>
<keyword evidence="5 6" id="KW-0472">Membrane</keyword>
<evidence type="ECO:0000256" key="4">
    <source>
        <dbReference type="ARBA" id="ARBA00022989"/>
    </source>
</evidence>
<dbReference type="PANTHER" id="PTHR32322">
    <property type="entry name" value="INNER MEMBRANE TRANSPORTER"/>
    <property type="match status" value="1"/>
</dbReference>
<feature type="transmembrane region" description="Helical" evidence="6">
    <location>
        <begin position="92"/>
        <end position="114"/>
    </location>
</feature>
<dbReference type="AlphaFoldDB" id="A0A0H5D5F6"/>
<feature type="transmembrane region" description="Helical" evidence="6">
    <location>
        <begin position="121"/>
        <end position="141"/>
    </location>
</feature>
<feature type="transmembrane region" description="Helical" evidence="6">
    <location>
        <begin position="210"/>
        <end position="231"/>
    </location>
</feature>
<keyword evidence="9" id="KW-1185">Reference proteome</keyword>
<reference evidence="9" key="1">
    <citation type="submission" date="2015-05" db="EMBL/GenBank/DDBJ databases">
        <authorList>
            <person name="Rodrigo-Torres Lidia"/>
            <person name="Arahal R.David."/>
        </authorList>
    </citation>
    <scope>NUCLEOTIDE SEQUENCE [LARGE SCALE GENOMIC DNA]</scope>
    <source>
        <strain evidence="9">CECT 7321</strain>
    </source>
</reference>
<evidence type="ECO:0000313" key="9">
    <source>
        <dbReference type="Proteomes" id="UP000043764"/>
    </source>
</evidence>
<feature type="transmembrane region" description="Helical" evidence="6">
    <location>
        <begin position="238"/>
        <end position="259"/>
    </location>
</feature>
<dbReference type="Proteomes" id="UP000043764">
    <property type="component" value="Unassembled WGS sequence"/>
</dbReference>
<dbReference type="SUPFAM" id="SSF103481">
    <property type="entry name" value="Multidrug resistance efflux transporter EmrE"/>
    <property type="match status" value="2"/>
</dbReference>
<feature type="domain" description="EamA" evidence="7">
    <location>
        <begin position="5"/>
        <end position="137"/>
    </location>
</feature>
<proteinExistence type="inferred from homology"/>
<dbReference type="STRING" id="481446.NIT7645_02784"/>
<dbReference type="PANTHER" id="PTHR32322:SF2">
    <property type="entry name" value="EAMA DOMAIN-CONTAINING PROTEIN"/>
    <property type="match status" value="1"/>
</dbReference>
<organism evidence="8 9">
    <name type="scientific">Phaeobacter italicus</name>
    <dbReference type="NCBI Taxonomy" id="481446"/>
    <lineage>
        <taxon>Bacteria</taxon>
        <taxon>Pseudomonadati</taxon>
        <taxon>Pseudomonadota</taxon>
        <taxon>Alphaproteobacteria</taxon>
        <taxon>Rhodobacterales</taxon>
        <taxon>Roseobacteraceae</taxon>
        <taxon>Phaeobacter</taxon>
    </lineage>
</organism>
<evidence type="ECO:0000256" key="1">
    <source>
        <dbReference type="ARBA" id="ARBA00004141"/>
    </source>
</evidence>
<evidence type="ECO:0000313" key="8">
    <source>
        <dbReference type="EMBL" id="CRL12442.1"/>
    </source>
</evidence>
<dbReference type="InterPro" id="IPR050638">
    <property type="entry name" value="AA-Vitamin_Transporters"/>
</dbReference>
<evidence type="ECO:0000259" key="7">
    <source>
        <dbReference type="Pfam" id="PF00892"/>
    </source>
</evidence>
<gene>
    <name evidence="8" type="ORF">NIT7321_03318</name>
</gene>
<dbReference type="InterPro" id="IPR000620">
    <property type="entry name" value="EamA_dom"/>
</dbReference>
<feature type="transmembrane region" description="Helical" evidence="6">
    <location>
        <begin position="33"/>
        <end position="55"/>
    </location>
</feature>